<dbReference type="STRING" id="405436.SAMN05444365_10744"/>
<evidence type="ECO:0000313" key="2">
    <source>
        <dbReference type="EMBL" id="SDZ20402.1"/>
    </source>
</evidence>
<dbReference type="RefSeq" id="WP_217634890.1">
    <property type="nucleotide sequence ID" value="NZ_FNPH01000007.1"/>
</dbReference>
<sequence length="75" mass="7837">MSSAAVVGGDRDVVIEVEGLVKWLGVVAAFALTILGPLFRLWDWALGISPLRHVPNLTTTPGWSGLALVASSPSP</sequence>
<accession>A0A1H3R3J6</accession>
<dbReference type="AlphaFoldDB" id="A0A1H3R3J6"/>
<evidence type="ECO:0000313" key="3">
    <source>
        <dbReference type="Proteomes" id="UP000242415"/>
    </source>
</evidence>
<dbReference type="EMBL" id="FNPH01000007">
    <property type="protein sequence ID" value="SDZ20402.1"/>
    <property type="molecule type" value="Genomic_DNA"/>
</dbReference>
<proteinExistence type="predicted"/>
<evidence type="ECO:0000256" key="1">
    <source>
        <dbReference type="SAM" id="Phobius"/>
    </source>
</evidence>
<reference evidence="3" key="1">
    <citation type="submission" date="2016-10" db="EMBL/GenBank/DDBJ databases">
        <authorList>
            <person name="Varghese N."/>
            <person name="Submissions S."/>
        </authorList>
    </citation>
    <scope>NUCLEOTIDE SEQUENCE [LARGE SCALE GENOMIC DNA]</scope>
    <source>
        <strain evidence="3">DSM 45245</strain>
    </source>
</reference>
<keyword evidence="3" id="KW-1185">Reference proteome</keyword>
<name>A0A1H3R3J6_9ACTN</name>
<dbReference type="Proteomes" id="UP000242415">
    <property type="component" value="Unassembled WGS sequence"/>
</dbReference>
<keyword evidence="1" id="KW-0472">Membrane</keyword>
<keyword evidence="1" id="KW-1133">Transmembrane helix</keyword>
<feature type="transmembrane region" description="Helical" evidence="1">
    <location>
        <begin position="20"/>
        <end position="42"/>
    </location>
</feature>
<keyword evidence="1" id="KW-0812">Transmembrane</keyword>
<gene>
    <name evidence="2" type="ORF">SAMN05444365_10744</name>
</gene>
<organism evidence="2 3">
    <name type="scientific">Micromonospora pattaloongensis</name>
    <dbReference type="NCBI Taxonomy" id="405436"/>
    <lineage>
        <taxon>Bacteria</taxon>
        <taxon>Bacillati</taxon>
        <taxon>Actinomycetota</taxon>
        <taxon>Actinomycetes</taxon>
        <taxon>Micromonosporales</taxon>
        <taxon>Micromonosporaceae</taxon>
        <taxon>Micromonospora</taxon>
    </lineage>
</organism>
<protein>
    <submittedName>
        <fullName evidence="2">Uncharacterized protein</fullName>
    </submittedName>
</protein>